<gene>
    <name evidence="13" type="primary">ycgM</name>
    <name evidence="13" type="ORF">CFX0092_A0365</name>
</gene>
<dbReference type="PIRSF" id="PIRSF000196">
    <property type="entry name" value="Pro_dehydrog"/>
    <property type="match status" value="1"/>
</dbReference>
<evidence type="ECO:0000256" key="9">
    <source>
        <dbReference type="PIRSR" id="PIRSR000196-1"/>
    </source>
</evidence>
<dbReference type="EMBL" id="LN890655">
    <property type="protein sequence ID" value="CUS02246.2"/>
    <property type="molecule type" value="Genomic_DNA"/>
</dbReference>
<evidence type="ECO:0000256" key="6">
    <source>
        <dbReference type="ARBA" id="ARBA00023002"/>
    </source>
</evidence>
<feature type="binding site" evidence="10">
    <location>
        <position position="195"/>
    </location>
    <ligand>
        <name>FAD</name>
        <dbReference type="ChEBI" id="CHEBI:57692"/>
    </ligand>
</feature>
<keyword evidence="11" id="KW-1133">Transmembrane helix</keyword>
<dbReference type="GO" id="GO:0004657">
    <property type="term" value="F:proline dehydrogenase activity"/>
    <property type="evidence" value="ECO:0007669"/>
    <property type="project" value="UniProtKB-EC"/>
</dbReference>
<feature type="transmembrane region" description="Helical" evidence="11">
    <location>
        <begin position="12"/>
        <end position="29"/>
    </location>
</feature>
<evidence type="ECO:0000256" key="7">
    <source>
        <dbReference type="ARBA" id="ARBA00023062"/>
    </source>
</evidence>
<dbReference type="PANTHER" id="PTHR13914:SF0">
    <property type="entry name" value="PROLINE DEHYDROGENASE 1, MITOCHONDRIAL"/>
    <property type="match status" value="1"/>
</dbReference>
<keyword evidence="11" id="KW-0472">Membrane</keyword>
<dbReference type="KEGG" id="pbf:CFX0092_A0365"/>
<dbReference type="AlphaFoldDB" id="A0A160SYA7"/>
<evidence type="ECO:0000256" key="4">
    <source>
        <dbReference type="ARBA" id="ARBA00022741"/>
    </source>
</evidence>
<comment type="catalytic activity">
    <reaction evidence="8">
        <text>L-proline + a quinone = (S)-1-pyrroline-5-carboxylate + a quinol + H(+)</text>
        <dbReference type="Rhea" id="RHEA:23784"/>
        <dbReference type="ChEBI" id="CHEBI:15378"/>
        <dbReference type="ChEBI" id="CHEBI:17388"/>
        <dbReference type="ChEBI" id="CHEBI:24646"/>
        <dbReference type="ChEBI" id="CHEBI:60039"/>
        <dbReference type="ChEBI" id="CHEBI:132124"/>
        <dbReference type="EC" id="1.5.5.2"/>
    </reaction>
</comment>
<feature type="binding site" evidence="10">
    <location>
        <begin position="263"/>
        <end position="264"/>
    </location>
    <ligand>
        <name>FAD</name>
        <dbReference type="ChEBI" id="CHEBI:57692"/>
    </ligand>
</feature>
<evidence type="ECO:0000256" key="5">
    <source>
        <dbReference type="ARBA" id="ARBA00022827"/>
    </source>
</evidence>
<name>A0A160SYA7_9CHLR</name>
<accession>A0A160SYA7</accession>
<dbReference type="GO" id="GO:0000166">
    <property type="term" value="F:nucleotide binding"/>
    <property type="evidence" value="ECO:0007669"/>
    <property type="project" value="UniProtKB-KW"/>
</dbReference>
<evidence type="ECO:0000256" key="3">
    <source>
        <dbReference type="ARBA" id="ARBA00022630"/>
    </source>
</evidence>
<sequence>MDKPTPPSRSRSAFLIPALFLGVISWLLYRNGESWLRQVLLYLSNAGWAREMVSNWSISWRVASRFVAGSDRDAAMAVTRDMNDAGLLITLDFLGESCTNEGEAYQARAEILRLLDDIDQRGLNANVSVKPSQLGLKIDPNLAFENICALVSKASEVGNFIRIDMEDHPTTDATLDVYRRLRYQENLSNVGVVIQSYLYRSEADIEQLIEDGARVRLCKGAYAEPAEVAFPHKPDVDANYLNLSRLLLSPAARAKGVYPAFATHDPKMIDDIKRYIQVNHIPSDAFEFQMLYGIRRDLQEELVKEGYRVRVYVPYGTAWYPYFVRRLAERPANMWFFISNFLRA</sequence>
<keyword evidence="6 13" id="KW-0560">Oxidoreductase</keyword>
<feature type="binding site" evidence="10">
    <location>
        <begin position="219"/>
        <end position="221"/>
    </location>
    <ligand>
        <name>FAD</name>
        <dbReference type="ChEBI" id="CHEBI:57692"/>
    </ligand>
</feature>
<comment type="cofactor">
    <cofactor evidence="10">
        <name>FAD</name>
        <dbReference type="ChEBI" id="CHEBI:57692"/>
    </cofactor>
    <text evidence="10">Binds 1 FAD per subunit.</text>
</comment>
<keyword evidence="4 10" id="KW-0547">Nucleotide-binding</keyword>
<dbReference type="InterPro" id="IPR008219">
    <property type="entry name" value="PRODH_bac_arc"/>
</dbReference>
<keyword evidence="7" id="KW-0642">Proline metabolism</keyword>
<feature type="binding site" evidence="10">
    <location>
        <position position="233"/>
    </location>
    <ligand>
        <name>FAD</name>
        <dbReference type="ChEBI" id="CHEBI:57692"/>
    </ligand>
</feature>
<dbReference type="Gene3D" id="3.20.20.220">
    <property type="match status" value="1"/>
</dbReference>
<dbReference type="InterPro" id="IPR029041">
    <property type="entry name" value="FAD-linked_oxidoreductase-like"/>
</dbReference>
<dbReference type="PANTHER" id="PTHR13914">
    <property type="entry name" value="PROLINE OXIDASE"/>
    <property type="match status" value="1"/>
</dbReference>
<evidence type="ECO:0000313" key="13">
    <source>
        <dbReference type="EMBL" id="CUS02246.2"/>
    </source>
</evidence>
<evidence type="ECO:0000256" key="8">
    <source>
        <dbReference type="ARBA" id="ARBA00048779"/>
    </source>
</evidence>
<organism evidence="13 14">
    <name type="scientific">Candidatus Promineifilum breve</name>
    <dbReference type="NCBI Taxonomy" id="1806508"/>
    <lineage>
        <taxon>Bacteria</taxon>
        <taxon>Bacillati</taxon>
        <taxon>Chloroflexota</taxon>
        <taxon>Ardenticatenia</taxon>
        <taxon>Candidatus Promineifilales</taxon>
        <taxon>Candidatus Promineifilaceae</taxon>
        <taxon>Candidatus Promineifilum</taxon>
    </lineage>
</organism>
<feature type="binding site" evidence="10">
    <location>
        <position position="165"/>
    </location>
    <ligand>
        <name>FAD</name>
        <dbReference type="ChEBI" id="CHEBI:57692"/>
    </ligand>
</feature>
<evidence type="ECO:0000256" key="2">
    <source>
        <dbReference type="ARBA" id="ARBA00012695"/>
    </source>
</evidence>
<keyword evidence="11" id="KW-0812">Transmembrane</keyword>
<reference evidence="13" key="1">
    <citation type="submission" date="2016-01" db="EMBL/GenBank/DDBJ databases">
        <authorList>
            <person name="Mcilroy J.S."/>
            <person name="Karst M S."/>
            <person name="Albertsen M."/>
        </authorList>
    </citation>
    <scope>NUCLEOTIDE SEQUENCE</scope>
    <source>
        <strain evidence="13">Cfx-K</strain>
    </source>
</reference>
<dbReference type="InterPro" id="IPR002872">
    <property type="entry name" value="Proline_DH_dom"/>
</dbReference>
<evidence type="ECO:0000256" key="10">
    <source>
        <dbReference type="PIRSR" id="PIRSR000196-2"/>
    </source>
</evidence>
<keyword evidence="3" id="KW-0285">Flavoprotein</keyword>
<comment type="pathway">
    <text evidence="1">Amino-acid degradation; L-proline degradation into L-glutamate; L-glutamate from L-proline: step 1/2.</text>
</comment>
<keyword evidence="14" id="KW-1185">Reference proteome</keyword>
<proteinExistence type="predicted"/>
<dbReference type="InterPro" id="IPR015659">
    <property type="entry name" value="Proline_oxidase"/>
</dbReference>
<evidence type="ECO:0000313" key="14">
    <source>
        <dbReference type="Proteomes" id="UP000215027"/>
    </source>
</evidence>
<dbReference type="Proteomes" id="UP000215027">
    <property type="component" value="Chromosome I"/>
</dbReference>
<evidence type="ECO:0000256" key="11">
    <source>
        <dbReference type="SAM" id="Phobius"/>
    </source>
</evidence>
<dbReference type="UniPathway" id="UPA00261">
    <property type="reaction ID" value="UER00373"/>
</dbReference>
<feature type="domain" description="Proline dehydrogenase" evidence="12">
    <location>
        <begin position="79"/>
        <end position="334"/>
    </location>
</feature>
<feature type="binding site" evidence="9">
    <location>
        <position position="326"/>
    </location>
    <ligand>
        <name>substrate</name>
    </ligand>
</feature>
<evidence type="ECO:0000256" key="1">
    <source>
        <dbReference type="ARBA" id="ARBA00004739"/>
    </source>
</evidence>
<protein>
    <recommendedName>
        <fullName evidence="2">proline dehydrogenase</fullName>
        <ecNumber evidence="2">1.5.5.2</ecNumber>
    </recommendedName>
</protein>
<dbReference type="SUPFAM" id="SSF51730">
    <property type="entry name" value="FAD-linked oxidoreductase"/>
    <property type="match status" value="1"/>
</dbReference>
<keyword evidence="5 10" id="KW-0274">FAD</keyword>
<dbReference type="Pfam" id="PF01619">
    <property type="entry name" value="Pro_dh"/>
    <property type="match status" value="1"/>
</dbReference>
<evidence type="ECO:0000259" key="12">
    <source>
        <dbReference type="Pfam" id="PF01619"/>
    </source>
</evidence>
<dbReference type="GO" id="GO:0010133">
    <property type="term" value="P:L-proline catabolic process to L-glutamate"/>
    <property type="evidence" value="ECO:0007669"/>
    <property type="project" value="UniProtKB-UniPathway"/>
</dbReference>
<dbReference type="RefSeq" id="WP_197699842.1">
    <property type="nucleotide sequence ID" value="NZ_LN890655.1"/>
</dbReference>
<feature type="binding site" evidence="9">
    <location>
        <position position="325"/>
    </location>
    <ligand>
        <name>substrate</name>
    </ligand>
</feature>
<dbReference type="EC" id="1.5.5.2" evidence="2"/>
<feature type="binding site" evidence="9">
    <location>
        <position position="130"/>
    </location>
    <ligand>
        <name>substrate</name>
    </ligand>
</feature>